<feature type="binding site" evidence="13">
    <location>
        <begin position="356"/>
        <end position="358"/>
    </location>
    <ligand>
        <name>GTP</name>
        <dbReference type="ChEBI" id="CHEBI:37565"/>
    </ligand>
</feature>
<evidence type="ECO:0000256" key="7">
    <source>
        <dbReference type="ARBA" id="ARBA00022723"/>
    </source>
</evidence>
<evidence type="ECO:0000256" key="13">
    <source>
        <dbReference type="HAMAP-Rule" id="MF_00179"/>
    </source>
</evidence>
<comment type="cofactor">
    <cofactor evidence="14">
        <name>Mg(2+)</name>
        <dbReference type="ChEBI" id="CHEBI:18420"/>
    </cofactor>
    <cofactor evidence="14">
        <name>Mn(2+)</name>
        <dbReference type="ChEBI" id="CHEBI:29035"/>
    </cofactor>
    <text evidence="14">Binds 2 divalent metal cations per subunit. Magnesium or manganese.</text>
</comment>
<dbReference type="CDD" id="cd00641">
    <property type="entry name" value="GTP_cyclohydro2"/>
    <property type="match status" value="1"/>
</dbReference>
<dbReference type="GO" id="GO:0008686">
    <property type="term" value="F:3,4-dihydroxy-2-butanone-4-phosphate synthase activity"/>
    <property type="evidence" value="ECO:0007669"/>
    <property type="project" value="UniProtKB-EC"/>
</dbReference>
<evidence type="ECO:0000313" key="17">
    <source>
        <dbReference type="Proteomes" id="UP001589862"/>
    </source>
</evidence>
<gene>
    <name evidence="14 16" type="primary">ribB</name>
    <name evidence="13" type="synonym">ribA</name>
    <name evidence="16" type="ORF">ACFFFR_02335</name>
</gene>
<evidence type="ECO:0000256" key="9">
    <source>
        <dbReference type="ARBA" id="ARBA00022801"/>
    </source>
</evidence>
<keyword evidence="8 13" id="KW-0547">Nucleotide-binding</keyword>
<feature type="binding site" evidence="14">
    <location>
        <begin position="170"/>
        <end position="174"/>
    </location>
    <ligand>
        <name>D-ribulose 5-phosphate</name>
        <dbReference type="ChEBI" id="CHEBI:58121"/>
    </ligand>
</feature>
<keyword evidence="14" id="KW-0460">Magnesium</keyword>
<feature type="binding site" evidence="14">
    <location>
        <position position="58"/>
    </location>
    <ligand>
        <name>Mg(2+)</name>
        <dbReference type="ChEBI" id="CHEBI:18420"/>
        <label>1</label>
    </ligand>
</feature>
<evidence type="ECO:0000256" key="8">
    <source>
        <dbReference type="ARBA" id="ARBA00022741"/>
    </source>
</evidence>
<evidence type="ECO:0000256" key="6">
    <source>
        <dbReference type="ARBA" id="ARBA00022619"/>
    </source>
</evidence>
<feature type="domain" description="GTP cyclohydrolase II" evidence="15">
    <location>
        <begin position="274"/>
        <end position="434"/>
    </location>
</feature>
<keyword evidence="17" id="KW-1185">Reference proteome</keyword>
<feature type="binding site" evidence="14">
    <location>
        <position position="62"/>
    </location>
    <ligand>
        <name>D-ribulose 5-phosphate</name>
        <dbReference type="ChEBI" id="CHEBI:58121"/>
    </ligand>
</feature>
<feature type="site" description="Essential for catalytic activity" evidence="14">
    <location>
        <position position="194"/>
    </location>
</feature>
<keyword evidence="6 14" id="KW-0686">Riboflavin biosynthesis</keyword>
<feature type="binding site" evidence="13">
    <location>
        <position position="331"/>
    </location>
    <ligand>
        <name>Zn(2+)</name>
        <dbReference type="ChEBI" id="CHEBI:29105"/>
        <note>catalytic</note>
    </ligand>
</feature>
<dbReference type="Pfam" id="PF00925">
    <property type="entry name" value="GTP_cyclohydro2"/>
    <property type="match status" value="1"/>
</dbReference>
<dbReference type="HAMAP" id="MF_00180">
    <property type="entry name" value="RibB"/>
    <property type="match status" value="1"/>
</dbReference>
<comment type="catalytic activity">
    <reaction evidence="12 13">
        <text>GTP + 4 H2O = 2,5-diamino-6-hydroxy-4-(5-phosphoribosylamino)-pyrimidine + formate + 2 phosphate + 3 H(+)</text>
        <dbReference type="Rhea" id="RHEA:23704"/>
        <dbReference type="ChEBI" id="CHEBI:15377"/>
        <dbReference type="ChEBI" id="CHEBI:15378"/>
        <dbReference type="ChEBI" id="CHEBI:15740"/>
        <dbReference type="ChEBI" id="CHEBI:37565"/>
        <dbReference type="ChEBI" id="CHEBI:43474"/>
        <dbReference type="ChEBI" id="CHEBI:58614"/>
        <dbReference type="EC" id="3.5.4.25"/>
    </reaction>
</comment>
<dbReference type="EMBL" id="JBHLUB010000002">
    <property type="protein sequence ID" value="MFC0581228.1"/>
    <property type="molecule type" value="Genomic_DNA"/>
</dbReference>
<dbReference type="Gene3D" id="3.40.50.10990">
    <property type="entry name" value="GTP cyclohydrolase II"/>
    <property type="match status" value="1"/>
</dbReference>
<feature type="binding site" evidence="13">
    <location>
        <position position="334"/>
    </location>
    <ligand>
        <name>GTP</name>
        <dbReference type="ChEBI" id="CHEBI:37565"/>
    </ligand>
</feature>
<evidence type="ECO:0000256" key="14">
    <source>
        <dbReference type="HAMAP-Rule" id="MF_00180"/>
    </source>
</evidence>
<evidence type="ECO:0000256" key="3">
    <source>
        <dbReference type="ARBA" id="ARBA00004853"/>
    </source>
</evidence>
<evidence type="ECO:0000313" key="16">
    <source>
        <dbReference type="EMBL" id="MFC0581228.1"/>
    </source>
</evidence>
<evidence type="ECO:0000256" key="4">
    <source>
        <dbReference type="ARBA" id="ARBA00004904"/>
    </source>
</evidence>
<protein>
    <recommendedName>
        <fullName evidence="13 14">Multifunctional fusion protein</fullName>
    </recommendedName>
    <domain>
        <recommendedName>
            <fullName evidence="13">GTP cyclohydrolase-2</fullName>
            <ecNumber evidence="13">3.5.4.25</ecNumber>
        </recommendedName>
        <alternativeName>
            <fullName evidence="13">GTP cyclohydrolase II</fullName>
        </alternativeName>
    </domain>
    <domain>
        <recommendedName>
            <fullName evidence="14">3,4-dihydroxy-2-butanone 4-phosphate synthase</fullName>
            <shortName evidence="14">DHBP synthase</shortName>
            <ecNumber evidence="14">4.1.99.12</ecNumber>
        </recommendedName>
    </domain>
</protein>
<dbReference type="PANTHER" id="PTHR21327:SF18">
    <property type="entry name" value="3,4-DIHYDROXY-2-BUTANONE 4-PHOSPHATE SYNTHASE"/>
    <property type="match status" value="1"/>
</dbReference>
<comment type="similarity">
    <text evidence="14">Belongs to the DHBP synthase family.</text>
</comment>
<keyword evidence="7 14" id="KW-0479">Metal-binding</keyword>
<dbReference type="Pfam" id="PF00926">
    <property type="entry name" value="DHBP_synthase"/>
    <property type="match status" value="1"/>
</dbReference>
<feature type="binding site" evidence="13">
    <location>
        <position position="329"/>
    </location>
    <ligand>
        <name>Zn(2+)</name>
        <dbReference type="ChEBI" id="CHEBI:29105"/>
        <note>catalytic</note>
    </ligand>
</feature>
<dbReference type="InterPro" id="IPR017945">
    <property type="entry name" value="DHBP_synth_RibB-like_a/b_dom"/>
</dbReference>
<comment type="catalytic activity">
    <reaction evidence="1 14">
        <text>D-ribulose 5-phosphate = (2S)-2-hydroxy-3-oxobutyl phosphate + formate + H(+)</text>
        <dbReference type="Rhea" id="RHEA:18457"/>
        <dbReference type="ChEBI" id="CHEBI:15378"/>
        <dbReference type="ChEBI" id="CHEBI:15740"/>
        <dbReference type="ChEBI" id="CHEBI:58121"/>
        <dbReference type="ChEBI" id="CHEBI:58830"/>
        <dbReference type="EC" id="4.1.99.12"/>
    </reaction>
</comment>
<keyword evidence="9 13" id="KW-0378">Hydrolase</keyword>
<evidence type="ECO:0000256" key="10">
    <source>
        <dbReference type="ARBA" id="ARBA00022833"/>
    </source>
</evidence>
<feature type="site" description="Essential for catalytic activity" evidence="14">
    <location>
        <position position="156"/>
    </location>
</feature>
<evidence type="ECO:0000256" key="1">
    <source>
        <dbReference type="ARBA" id="ARBA00000141"/>
    </source>
</evidence>
<keyword evidence="14" id="KW-0464">Manganese</keyword>
<reference evidence="16 17" key="1">
    <citation type="submission" date="2024-09" db="EMBL/GenBank/DDBJ databases">
        <authorList>
            <person name="Sun Q."/>
            <person name="Mori K."/>
        </authorList>
    </citation>
    <scope>NUCLEOTIDE SEQUENCE [LARGE SCALE GENOMIC DNA]</scope>
    <source>
        <strain evidence="16 17">NCAIM B.02604</strain>
    </source>
</reference>
<feature type="binding site" evidence="13">
    <location>
        <position position="318"/>
    </location>
    <ligand>
        <name>Zn(2+)</name>
        <dbReference type="ChEBI" id="CHEBI:29105"/>
        <note>catalytic</note>
    </ligand>
</feature>
<dbReference type="SUPFAM" id="SSF55821">
    <property type="entry name" value="YrdC/RibB"/>
    <property type="match status" value="1"/>
</dbReference>
<dbReference type="Proteomes" id="UP001589862">
    <property type="component" value="Unassembled WGS sequence"/>
</dbReference>
<dbReference type="Gene3D" id="3.90.870.10">
    <property type="entry name" value="DHBP synthase"/>
    <property type="match status" value="1"/>
</dbReference>
<dbReference type="HAMAP" id="MF_00179">
    <property type="entry name" value="RibA"/>
    <property type="match status" value="1"/>
</dbReference>
<dbReference type="RefSeq" id="WP_377457918.1">
    <property type="nucleotide sequence ID" value="NZ_JBHLUB010000002.1"/>
</dbReference>
<comment type="similarity">
    <text evidence="5">In the N-terminal section; belongs to the DHBP synthase family.</text>
</comment>
<comment type="function">
    <text evidence="2 14">Catalyzes the conversion of D-ribulose 5-phosphate to formate and 3,4-dihydroxy-2-butanone 4-phosphate.</text>
</comment>
<dbReference type="InterPro" id="IPR032677">
    <property type="entry name" value="GTP_cyclohydro_II"/>
</dbReference>
<feature type="binding site" evidence="13">
    <location>
        <position position="418"/>
    </location>
    <ligand>
        <name>GTP</name>
        <dbReference type="ChEBI" id="CHEBI:37565"/>
    </ligand>
</feature>
<comment type="subunit">
    <text evidence="14">Homodimer.</text>
</comment>
<feature type="binding site" evidence="14">
    <location>
        <begin position="57"/>
        <end position="58"/>
    </location>
    <ligand>
        <name>D-ribulose 5-phosphate</name>
        <dbReference type="ChEBI" id="CHEBI:58121"/>
    </ligand>
</feature>
<feature type="active site" description="Nucleophile" evidence="13">
    <location>
        <position position="392"/>
    </location>
</feature>
<feature type="active site" description="Proton acceptor" evidence="13">
    <location>
        <position position="390"/>
    </location>
</feature>
<dbReference type="PANTHER" id="PTHR21327">
    <property type="entry name" value="GTP CYCLOHYDROLASE II-RELATED"/>
    <property type="match status" value="1"/>
</dbReference>
<feature type="binding site" evidence="14">
    <location>
        <position position="58"/>
    </location>
    <ligand>
        <name>Mg(2+)</name>
        <dbReference type="ChEBI" id="CHEBI:18420"/>
        <label>2</label>
    </ligand>
</feature>
<dbReference type="NCBIfam" id="NF001591">
    <property type="entry name" value="PRK00393.1"/>
    <property type="match status" value="1"/>
</dbReference>
<dbReference type="InterPro" id="IPR000926">
    <property type="entry name" value="RibA"/>
</dbReference>
<accession>A0ABV6P820</accession>
<comment type="function">
    <text evidence="13">Catalyzes the conversion of GTP to 2,5-diamino-6-ribosylamino-4(3H)-pyrimidinone 5'-phosphate (DARP), formate and pyrophosphate.</text>
</comment>
<evidence type="ECO:0000259" key="15">
    <source>
        <dbReference type="Pfam" id="PF00925"/>
    </source>
</evidence>
<feature type="binding site" evidence="13">
    <location>
        <position position="413"/>
    </location>
    <ligand>
        <name>GTP</name>
        <dbReference type="ChEBI" id="CHEBI:37565"/>
    </ligand>
</feature>
<dbReference type="SUPFAM" id="SSF142695">
    <property type="entry name" value="RibA-like"/>
    <property type="match status" value="1"/>
</dbReference>
<dbReference type="NCBIfam" id="TIGR00505">
    <property type="entry name" value="ribA"/>
    <property type="match status" value="1"/>
</dbReference>
<comment type="similarity">
    <text evidence="13">Belongs to the GTP cyclohydrolase II family.</text>
</comment>
<feature type="binding site" evidence="13">
    <location>
        <position position="378"/>
    </location>
    <ligand>
        <name>GTP</name>
        <dbReference type="ChEBI" id="CHEBI:37565"/>
    </ligand>
</feature>
<evidence type="ECO:0000256" key="5">
    <source>
        <dbReference type="ARBA" id="ARBA00005520"/>
    </source>
</evidence>
<comment type="cofactor">
    <cofactor evidence="13">
        <name>Zn(2+)</name>
        <dbReference type="ChEBI" id="CHEBI:29105"/>
    </cofactor>
    <text evidence="13">Binds 1 zinc ion per subunit.</text>
</comment>
<proteinExistence type="inferred from homology"/>
<dbReference type="InterPro" id="IPR036144">
    <property type="entry name" value="RibA-like_sf"/>
</dbReference>
<keyword evidence="14 16" id="KW-0456">Lyase</keyword>
<dbReference type="EC" id="3.5.4.25" evidence="13"/>
<comment type="pathway">
    <text evidence="3 13">Cofactor biosynthesis; riboflavin biosynthesis; 5-amino-6-(D-ribitylamino)uracil from GTP: step 1/4.</text>
</comment>
<evidence type="ECO:0000256" key="12">
    <source>
        <dbReference type="ARBA" id="ARBA00049295"/>
    </source>
</evidence>
<keyword evidence="10 13" id="KW-0862">Zinc</keyword>
<dbReference type="PIRSF" id="PIRSF001259">
    <property type="entry name" value="RibA"/>
    <property type="match status" value="1"/>
</dbReference>
<sequence>MTNTLQPFSYTSKTGSDDFRAYDRDGADTPLELDPIEDALEALAAGKPVVVVDDESRENEGDIIFAAEKATPELMGFTIRYTSGVICAPITAARADVLGLPPMVRNNQDAKGTAYTLSCDAAAGITTGISGADRTVAVKLLADEQASAADLVRPGHIFPLRAVDGGVLARRGHTEAAVDLCRLAGLTPAGVIAELNHDDGTMMRLPALRAFADAFSLPLVSIEDLVQYIEQCEDATRLVDAGEDDLTADTVATAGGSGQPEIPPAIQLVPSPVVPIPTPFGTLSGQAFAEAGTGIEHFVLSAPSPAGATLLVRLHSECLTGDIFGSQRCDCGEQLTAALAQIAAEGGLLVYLRGHEGRGIGLAQKMHAYALQDEGVDTVDANVHLGLPVDARDYTAAAQILRQYGLDSVRLLTNNPTKVEALQSAGIAVAEQVPTAIAARASNEAYLRTKVARMGHTISEDLLKHSN</sequence>
<keyword evidence="11 13" id="KW-0342">GTP-binding</keyword>
<dbReference type="InterPro" id="IPR000422">
    <property type="entry name" value="DHBP_synthase_RibB"/>
</dbReference>
<comment type="caution">
    <text evidence="16">The sequence shown here is derived from an EMBL/GenBank/DDBJ whole genome shotgun (WGS) entry which is preliminary data.</text>
</comment>
<dbReference type="NCBIfam" id="TIGR00506">
    <property type="entry name" value="ribB"/>
    <property type="match status" value="1"/>
</dbReference>
<name>A0ABV6P820_9MICC</name>
<feature type="binding site" evidence="14">
    <location>
        <position position="173"/>
    </location>
    <ligand>
        <name>Mg(2+)</name>
        <dbReference type="ChEBI" id="CHEBI:18420"/>
        <label>2</label>
    </ligand>
</feature>
<feature type="binding site" evidence="13">
    <location>
        <begin position="313"/>
        <end position="317"/>
    </location>
    <ligand>
        <name>GTP</name>
        <dbReference type="ChEBI" id="CHEBI:37565"/>
    </ligand>
</feature>
<comment type="pathway">
    <text evidence="4 14">Cofactor biosynthesis; riboflavin biosynthesis; 2-hydroxy-3-oxobutyl phosphate from D-ribulose 5-phosphate: step 1/1.</text>
</comment>
<dbReference type="EC" id="4.1.99.12" evidence="14"/>
<organism evidence="16 17">
    <name type="scientific">Micrococcoides hystricis</name>
    <dbReference type="NCBI Taxonomy" id="1572761"/>
    <lineage>
        <taxon>Bacteria</taxon>
        <taxon>Bacillati</taxon>
        <taxon>Actinomycetota</taxon>
        <taxon>Actinomycetes</taxon>
        <taxon>Micrococcales</taxon>
        <taxon>Micrococcaceae</taxon>
        <taxon>Micrococcoides</taxon>
    </lineage>
</organism>
<evidence type="ECO:0000256" key="2">
    <source>
        <dbReference type="ARBA" id="ARBA00002284"/>
    </source>
</evidence>
<evidence type="ECO:0000256" key="11">
    <source>
        <dbReference type="ARBA" id="ARBA00023134"/>
    </source>
</evidence>